<dbReference type="Gene3D" id="2.130.10.10">
    <property type="entry name" value="YVTN repeat-like/Quinoprotein amine dehydrogenase"/>
    <property type="match status" value="1"/>
</dbReference>
<dbReference type="GO" id="GO:0005737">
    <property type="term" value="C:cytoplasm"/>
    <property type="evidence" value="ECO:0007669"/>
    <property type="project" value="TreeGrafter"/>
</dbReference>
<sequence length="980" mass="105403">MSPTHPSAPSDGTGTDRRQSWGMETGAKSLDEVLALDHQTGQTSAQRSDLPRYPGSDDSECITWARWDALVPIGGGSTMRLLILAYSSGLQIWDCTNLDSIAEMLNVSSPEWGRVLHAEVLPNPPASAGDEFLNSRPLLGMIAKHQHQGPDFLAYSLSTHKVVKKLSIPGIVSFSANPNVIVISTSSPTSLRILSSCTFMSLSIISSGLSTFIQPQASSAPANSDTTLPSLTNIGTNGVSAWPHPVFALSHRFLAYACRNRHNVASGQQQTKTPVRAEGVGIQPDLGGMAMRVGGTVLSGMRALGGRALTAARARISDTLSTVPSKPLSRSAPEQETLLKESERGPPTGCHVMVLDLESLTSPSPRLPEPIVEFLASENQPISALRFSADGSALMVVPGDGQTVKVFQVRPLPRTLRFVGSTVEQPDEGQNAFTVPVSAFLAVGALVFTLQKESAPWHMYDLRRGRTSAVIENLDWASDGRWIAVATQKRTVHVFATNPYGGQPDGQSHVKGRVCNSPQLSLSTSLPPLVRLRNVQPPASRHPAPLTFIFIQSNAHSLPKRLLPPPYVVSPPSSTPSSVQSSPSREPFSPPHRRRRADFQDILMFDPADGSLSLRRCTVSLLPVEQTLSVPSSVPGIGGTSISLPSRSSLGRVNAPFPAPAIALRSRSSGIAPVIDKPMAIVGHESQVATWNLRRGRGWPVVKGSVRLERHILEAPNSTSAPNWLSFAELRTSSQSPQVLPRSLYLSHQFSFHALRDDYHGRLRRFQLDSLGPRIDVRKEVEISAYAAGAGEVFIQGSHDTGHTSSSFDEPLSSAMSSGLGYPSSPPVIPMFPNGTPGSFKNSIPIQRVAAGLSDGMTEGFARVRREIGRVRSPRLSAQHDVTAEVPLEFGEEDEDFVLSYSGDGVTSSRDDGVSVSVSTPSSDPVDAGERKDNDGTWPSWGVGVQDGEDLGEQFHDISVVGLMDEEQALTKRRSRSPVR</sequence>
<dbReference type="PANTHER" id="PTHR13268">
    <property type="entry name" value="BREAST CARCINOMA AMPLIFIED SEQUENCE 3"/>
    <property type="match status" value="1"/>
</dbReference>
<feature type="compositionally biased region" description="Low complexity" evidence="1">
    <location>
        <begin position="902"/>
        <end position="926"/>
    </location>
</feature>
<dbReference type="OrthoDB" id="25778at2759"/>
<dbReference type="Proteomes" id="UP000759537">
    <property type="component" value="Unassembled WGS sequence"/>
</dbReference>
<feature type="region of interest" description="Disordered" evidence="1">
    <location>
        <begin position="1"/>
        <end position="54"/>
    </location>
</feature>
<dbReference type="InterPro" id="IPR045142">
    <property type="entry name" value="BCAS3-like"/>
</dbReference>
<evidence type="ECO:0000259" key="2">
    <source>
        <dbReference type="Pfam" id="PF21034"/>
    </source>
</evidence>
<dbReference type="GO" id="GO:0006914">
    <property type="term" value="P:autophagy"/>
    <property type="evidence" value="ECO:0007669"/>
    <property type="project" value="InterPro"/>
</dbReference>
<reference evidence="3" key="1">
    <citation type="submission" date="2019-10" db="EMBL/GenBank/DDBJ databases">
        <authorList>
            <consortium name="DOE Joint Genome Institute"/>
            <person name="Kuo A."/>
            <person name="Miyauchi S."/>
            <person name="Kiss E."/>
            <person name="Drula E."/>
            <person name="Kohler A."/>
            <person name="Sanchez-Garcia M."/>
            <person name="Andreopoulos B."/>
            <person name="Barry K.W."/>
            <person name="Bonito G."/>
            <person name="Buee M."/>
            <person name="Carver A."/>
            <person name="Chen C."/>
            <person name="Cichocki N."/>
            <person name="Clum A."/>
            <person name="Culley D."/>
            <person name="Crous P.W."/>
            <person name="Fauchery L."/>
            <person name="Girlanda M."/>
            <person name="Hayes R."/>
            <person name="Keri Z."/>
            <person name="LaButti K."/>
            <person name="Lipzen A."/>
            <person name="Lombard V."/>
            <person name="Magnuson J."/>
            <person name="Maillard F."/>
            <person name="Morin E."/>
            <person name="Murat C."/>
            <person name="Nolan M."/>
            <person name="Ohm R."/>
            <person name="Pangilinan J."/>
            <person name="Pereira M."/>
            <person name="Perotto S."/>
            <person name="Peter M."/>
            <person name="Riley R."/>
            <person name="Sitrit Y."/>
            <person name="Stielow B."/>
            <person name="Szollosi G."/>
            <person name="Zifcakova L."/>
            <person name="Stursova M."/>
            <person name="Spatafora J.W."/>
            <person name="Tedersoo L."/>
            <person name="Vaario L.-M."/>
            <person name="Yamada A."/>
            <person name="Yan M."/>
            <person name="Wang P."/>
            <person name="Xu J."/>
            <person name="Bruns T."/>
            <person name="Baldrian P."/>
            <person name="Vilgalys R."/>
            <person name="Henrissat B."/>
            <person name="Grigoriev I.V."/>
            <person name="Hibbett D."/>
            <person name="Nagy L.G."/>
            <person name="Martin F.M."/>
        </authorList>
    </citation>
    <scope>NUCLEOTIDE SEQUENCE</scope>
    <source>
        <strain evidence="3">Prilba</strain>
    </source>
</reference>
<accession>A0A9P5N3T7</accession>
<dbReference type="InterPro" id="IPR015943">
    <property type="entry name" value="WD40/YVTN_repeat-like_dom_sf"/>
</dbReference>
<feature type="domain" description="BCAS3 WD40" evidence="2">
    <location>
        <begin position="454"/>
        <end position="517"/>
    </location>
</feature>
<organism evidence="3 4">
    <name type="scientific">Russula ochroleuca</name>
    <dbReference type="NCBI Taxonomy" id="152965"/>
    <lineage>
        <taxon>Eukaryota</taxon>
        <taxon>Fungi</taxon>
        <taxon>Dikarya</taxon>
        <taxon>Basidiomycota</taxon>
        <taxon>Agaricomycotina</taxon>
        <taxon>Agaricomycetes</taxon>
        <taxon>Russulales</taxon>
        <taxon>Russulaceae</taxon>
        <taxon>Russula</taxon>
    </lineage>
</organism>
<feature type="region of interest" description="Disordered" evidence="1">
    <location>
        <begin position="902"/>
        <end position="949"/>
    </location>
</feature>
<feature type="region of interest" description="Disordered" evidence="1">
    <location>
        <begin position="320"/>
        <end position="347"/>
    </location>
</feature>
<dbReference type="PANTHER" id="PTHR13268:SF0">
    <property type="entry name" value="BCAS3 MICROTUBULE ASSOCIATED CELL MIGRATION FACTOR"/>
    <property type="match status" value="1"/>
</dbReference>
<comment type="caution">
    <text evidence="3">The sequence shown here is derived from an EMBL/GenBank/DDBJ whole genome shotgun (WGS) entry which is preliminary data.</text>
</comment>
<dbReference type="InterPro" id="IPR048382">
    <property type="entry name" value="BCAS3_WD40"/>
</dbReference>
<dbReference type="Pfam" id="PF21034">
    <property type="entry name" value="BCAS3_WD40"/>
    <property type="match status" value="1"/>
</dbReference>
<feature type="compositionally biased region" description="Low complexity" evidence="1">
    <location>
        <begin position="570"/>
        <end position="587"/>
    </location>
</feature>
<proteinExistence type="predicted"/>
<dbReference type="SUPFAM" id="SSF82171">
    <property type="entry name" value="DPP6 N-terminal domain-like"/>
    <property type="match status" value="1"/>
</dbReference>
<evidence type="ECO:0000313" key="4">
    <source>
        <dbReference type="Proteomes" id="UP000759537"/>
    </source>
</evidence>
<reference evidence="3" key="2">
    <citation type="journal article" date="2020" name="Nat. Commun.">
        <title>Large-scale genome sequencing of mycorrhizal fungi provides insights into the early evolution of symbiotic traits.</title>
        <authorList>
            <person name="Miyauchi S."/>
            <person name="Kiss E."/>
            <person name="Kuo A."/>
            <person name="Drula E."/>
            <person name="Kohler A."/>
            <person name="Sanchez-Garcia M."/>
            <person name="Morin E."/>
            <person name="Andreopoulos B."/>
            <person name="Barry K.W."/>
            <person name="Bonito G."/>
            <person name="Buee M."/>
            <person name="Carver A."/>
            <person name="Chen C."/>
            <person name="Cichocki N."/>
            <person name="Clum A."/>
            <person name="Culley D."/>
            <person name="Crous P.W."/>
            <person name="Fauchery L."/>
            <person name="Girlanda M."/>
            <person name="Hayes R.D."/>
            <person name="Keri Z."/>
            <person name="LaButti K."/>
            <person name="Lipzen A."/>
            <person name="Lombard V."/>
            <person name="Magnuson J."/>
            <person name="Maillard F."/>
            <person name="Murat C."/>
            <person name="Nolan M."/>
            <person name="Ohm R.A."/>
            <person name="Pangilinan J."/>
            <person name="Pereira M.F."/>
            <person name="Perotto S."/>
            <person name="Peter M."/>
            <person name="Pfister S."/>
            <person name="Riley R."/>
            <person name="Sitrit Y."/>
            <person name="Stielow J.B."/>
            <person name="Szollosi G."/>
            <person name="Zifcakova L."/>
            <person name="Stursova M."/>
            <person name="Spatafora J.W."/>
            <person name="Tedersoo L."/>
            <person name="Vaario L.M."/>
            <person name="Yamada A."/>
            <person name="Yan M."/>
            <person name="Wang P."/>
            <person name="Xu J."/>
            <person name="Bruns T."/>
            <person name="Baldrian P."/>
            <person name="Vilgalys R."/>
            <person name="Dunand C."/>
            <person name="Henrissat B."/>
            <person name="Grigoriev I.V."/>
            <person name="Hibbett D."/>
            <person name="Nagy L.G."/>
            <person name="Martin F.M."/>
        </authorList>
    </citation>
    <scope>NUCLEOTIDE SEQUENCE</scope>
    <source>
        <strain evidence="3">Prilba</strain>
    </source>
</reference>
<gene>
    <name evidence="3" type="ORF">DFH94DRAFT_276525</name>
</gene>
<name>A0A9P5N3T7_9AGAM</name>
<dbReference type="EMBL" id="WHVB01000003">
    <property type="protein sequence ID" value="KAF8485395.1"/>
    <property type="molecule type" value="Genomic_DNA"/>
</dbReference>
<dbReference type="GO" id="GO:0042594">
    <property type="term" value="P:response to starvation"/>
    <property type="evidence" value="ECO:0007669"/>
    <property type="project" value="TreeGrafter"/>
</dbReference>
<protein>
    <recommendedName>
        <fullName evidence="2">BCAS3 WD40 domain-containing protein</fullName>
    </recommendedName>
</protein>
<feature type="compositionally biased region" description="Polar residues" evidence="1">
    <location>
        <begin position="1"/>
        <end position="13"/>
    </location>
</feature>
<dbReference type="AlphaFoldDB" id="A0A9P5N3T7"/>
<feature type="region of interest" description="Disordered" evidence="1">
    <location>
        <begin position="566"/>
        <end position="595"/>
    </location>
</feature>
<evidence type="ECO:0000256" key="1">
    <source>
        <dbReference type="SAM" id="MobiDB-lite"/>
    </source>
</evidence>
<evidence type="ECO:0000313" key="3">
    <source>
        <dbReference type="EMBL" id="KAF8485395.1"/>
    </source>
</evidence>
<keyword evidence="4" id="KW-1185">Reference proteome</keyword>